<dbReference type="InterPro" id="IPR001919">
    <property type="entry name" value="CBD2"/>
</dbReference>
<feature type="non-terminal residue" evidence="4">
    <location>
        <position position="187"/>
    </location>
</feature>
<dbReference type="Pfam" id="PF00553">
    <property type="entry name" value="CBM_2"/>
    <property type="match status" value="1"/>
</dbReference>
<dbReference type="SMART" id="SM00637">
    <property type="entry name" value="CBD_II"/>
    <property type="match status" value="1"/>
</dbReference>
<dbReference type="SUPFAM" id="SSF49384">
    <property type="entry name" value="Carbohydrate-binding domain"/>
    <property type="match status" value="1"/>
</dbReference>
<dbReference type="EMBL" id="JAMQOL010000051">
    <property type="protein sequence ID" value="MCM4082783.1"/>
    <property type="molecule type" value="Genomic_DNA"/>
</dbReference>
<dbReference type="InterPro" id="IPR012291">
    <property type="entry name" value="CBM2_carb-bd_dom_sf"/>
</dbReference>
<dbReference type="InterPro" id="IPR006311">
    <property type="entry name" value="TAT_signal"/>
</dbReference>
<feature type="chain" id="PRO_5046231331" evidence="2">
    <location>
        <begin position="34"/>
        <end position="187"/>
    </location>
</feature>
<accession>A0ABT0Y9R1</accession>
<feature type="signal peptide" evidence="2">
    <location>
        <begin position="1"/>
        <end position="33"/>
    </location>
</feature>
<organism evidence="4 5">
    <name type="scientific">Paractinoplanes hotanensis</name>
    <dbReference type="NCBI Taxonomy" id="2906497"/>
    <lineage>
        <taxon>Bacteria</taxon>
        <taxon>Bacillati</taxon>
        <taxon>Actinomycetota</taxon>
        <taxon>Actinomycetes</taxon>
        <taxon>Micromonosporales</taxon>
        <taxon>Micromonosporaceae</taxon>
        <taxon>Paractinoplanes</taxon>
    </lineage>
</organism>
<sequence length="187" mass="18760">MGVSRTRRRAWLGAGLAVAVSMAGAAVATSAQAATGCRVSYSVTSQWQGGFGAAVTIDNLGDPLTGWQLGWSFAAGQTVTQLWNGSVAQSGAQVTVTNAAYNGNLPTGGSASFGFNATAGSSNPVPASFSLNGVACTGGTTPTPTTPTPAPTTPAPSAPTTFTNPVVWQDFADGDIIRVGDAYYYSA</sequence>
<dbReference type="Gene3D" id="2.60.40.290">
    <property type="match status" value="1"/>
</dbReference>
<proteinExistence type="predicted"/>
<name>A0ABT0Y9R1_9ACTN</name>
<dbReference type="InterPro" id="IPR008965">
    <property type="entry name" value="CBM2/CBM3_carb-bd_dom_sf"/>
</dbReference>
<evidence type="ECO:0000256" key="1">
    <source>
        <dbReference type="SAM" id="MobiDB-lite"/>
    </source>
</evidence>
<feature type="domain" description="CBM2" evidence="3">
    <location>
        <begin position="30"/>
        <end position="139"/>
    </location>
</feature>
<keyword evidence="2" id="KW-0732">Signal</keyword>
<evidence type="ECO:0000313" key="4">
    <source>
        <dbReference type="EMBL" id="MCM4082783.1"/>
    </source>
</evidence>
<protein>
    <submittedName>
        <fullName evidence="4">Cellulose binding domain-containing protein</fullName>
    </submittedName>
</protein>
<keyword evidence="5" id="KW-1185">Reference proteome</keyword>
<evidence type="ECO:0000259" key="3">
    <source>
        <dbReference type="PROSITE" id="PS51173"/>
    </source>
</evidence>
<feature type="compositionally biased region" description="Pro residues" evidence="1">
    <location>
        <begin position="144"/>
        <end position="157"/>
    </location>
</feature>
<evidence type="ECO:0000256" key="2">
    <source>
        <dbReference type="SAM" id="SignalP"/>
    </source>
</evidence>
<dbReference type="Proteomes" id="UP001523216">
    <property type="component" value="Unassembled WGS sequence"/>
</dbReference>
<dbReference type="PROSITE" id="PS51173">
    <property type="entry name" value="CBM2"/>
    <property type="match status" value="1"/>
</dbReference>
<dbReference type="PROSITE" id="PS51318">
    <property type="entry name" value="TAT"/>
    <property type="match status" value="1"/>
</dbReference>
<feature type="region of interest" description="Disordered" evidence="1">
    <location>
        <begin position="138"/>
        <end position="158"/>
    </location>
</feature>
<gene>
    <name evidence="4" type="ORF">LXN57_34965</name>
</gene>
<reference evidence="4 5" key="1">
    <citation type="submission" date="2022-06" db="EMBL/GenBank/DDBJ databases">
        <title>Actinoplanes abujensis sp. nov., isolated from Nigerian arid soil.</title>
        <authorList>
            <person name="Ding P."/>
        </authorList>
    </citation>
    <scope>NUCLEOTIDE SEQUENCE [LARGE SCALE GENOMIC DNA]</scope>
    <source>
        <strain evidence="5">TRM88002</strain>
    </source>
</reference>
<comment type="caution">
    <text evidence="4">The sequence shown here is derived from an EMBL/GenBank/DDBJ whole genome shotgun (WGS) entry which is preliminary data.</text>
</comment>
<evidence type="ECO:0000313" key="5">
    <source>
        <dbReference type="Proteomes" id="UP001523216"/>
    </source>
</evidence>